<comment type="caution">
    <text evidence="10">The sequence shown here is derived from an EMBL/GenBank/DDBJ whole genome shotgun (WGS) entry which is preliminary data.</text>
</comment>
<evidence type="ECO:0000256" key="5">
    <source>
        <dbReference type="ARBA" id="ARBA00022692"/>
    </source>
</evidence>
<dbReference type="InterPro" id="IPR004626">
    <property type="entry name" value="RarD"/>
</dbReference>
<dbReference type="PANTHER" id="PTHR22911">
    <property type="entry name" value="ACYL-MALONYL CONDENSING ENZYME-RELATED"/>
    <property type="match status" value="1"/>
</dbReference>
<evidence type="ECO:0000256" key="8">
    <source>
        <dbReference type="SAM" id="Phobius"/>
    </source>
</evidence>
<feature type="transmembrane region" description="Helical" evidence="8">
    <location>
        <begin position="264"/>
        <end position="285"/>
    </location>
</feature>
<keyword evidence="3" id="KW-0813">Transport</keyword>
<feature type="transmembrane region" description="Helical" evidence="8">
    <location>
        <begin position="175"/>
        <end position="195"/>
    </location>
</feature>
<dbReference type="Pfam" id="PF00892">
    <property type="entry name" value="EamA"/>
    <property type="match status" value="2"/>
</dbReference>
<evidence type="ECO:0000256" key="4">
    <source>
        <dbReference type="ARBA" id="ARBA00022475"/>
    </source>
</evidence>
<feature type="transmembrane region" description="Helical" evidence="8">
    <location>
        <begin position="70"/>
        <end position="89"/>
    </location>
</feature>
<feature type="transmembrane region" description="Helical" evidence="8">
    <location>
        <begin position="95"/>
        <end position="117"/>
    </location>
</feature>
<feature type="transmembrane region" description="Helical" evidence="8">
    <location>
        <begin position="207"/>
        <end position="228"/>
    </location>
</feature>
<evidence type="ECO:0000259" key="9">
    <source>
        <dbReference type="Pfam" id="PF00892"/>
    </source>
</evidence>
<evidence type="ECO:0000256" key="3">
    <source>
        <dbReference type="ARBA" id="ARBA00022448"/>
    </source>
</evidence>
<accession>A0ABS0LB24</accession>
<evidence type="ECO:0000256" key="7">
    <source>
        <dbReference type="ARBA" id="ARBA00023136"/>
    </source>
</evidence>
<keyword evidence="11" id="KW-1185">Reference proteome</keyword>
<dbReference type="GeneID" id="97332388"/>
<keyword evidence="7 8" id="KW-0472">Membrane</keyword>
<evidence type="ECO:0000256" key="1">
    <source>
        <dbReference type="ARBA" id="ARBA00004651"/>
    </source>
</evidence>
<feature type="transmembrane region" description="Helical" evidence="8">
    <location>
        <begin position="41"/>
        <end position="58"/>
    </location>
</feature>
<keyword evidence="5 8" id="KW-0812">Transmembrane</keyword>
<feature type="domain" description="EamA" evidence="9">
    <location>
        <begin position="147"/>
        <end position="279"/>
    </location>
</feature>
<dbReference type="EMBL" id="JADQUG010000012">
    <property type="protein sequence ID" value="MBG9353883.1"/>
    <property type="molecule type" value="Genomic_DNA"/>
</dbReference>
<dbReference type="NCBIfam" id="TIGR00688">
    <property type="entry name" value="rarD"/>
    <property type="match status" value="1"/>
</dbReference>
<feature type="domain" description="EamA" evidence="9">
    <location>
        <begin position="8"/>
        <end position="140"/>
    </location>
</feature>
<feature type="transmembrane region" description="Helical" evidence="8">
    <location>
        <begin position="124"/>
        <end position="142"/>
    </location>
</feature>
<evidence type="ECO:0000313" key="10">
    <source>
        <dbReference type="EMBL" id="MBG9353883.1"/>
    </source>
</evidence>
<dbReference type="RefSeq" id="WP_197690062.1">
    <property type="nucleotide sequence ID" value="NZ_CP157823.1"/>
</dbReference>
<dbReference type="Proteomes" id="UP000615580">
    <property type="component" value="Unassembled WGS sequence"/>
</dbReference>
<reference evidence="10 11" key="1">
    <citation type="journal article" date="2020" name="J. Clin. Microbiol.">
        <title>Assessing the Genetic Diversity of Austrian Corynebacterium diphtheriae Clinical Isolates, 2011-2019.</title>
        <authorList>
            <person name="Schaeffer J."/>
            <person name="Huhulescu S."/>
            <person name="Stoeger A."/>
            <person name="Allerberger F."/>
            <person name="Ruppitsch W."/>
        </authorList>
    </citation>
    <scope>NUCLEOTIDE SEQUENCE [LARGE SCALE GENOMIC DNA]</scope>
    <source>
        <strain evidence="10 11">04-17</strain>
    </source>
</reference>
<feature type="transmembrane region" description="Helical" evidence="8">
    <location>
        <begin position="240"/>
        <end position="258"/>
    </location>
</feature>
<comment type="subcellular location">
    <subcellularLocation>
        <location evidence="1">Cell membrane</location>
        <topology evidence="1">Multi-pass membrane protein</topology>
    </subcellularLocation>
</comment>
<evidence type="ECO:0000256" key="6">
    <source>
        <dbReference type="ARBA" id="ARBA00022989"/>
    </source>
</evidence>
<comment type="similarity">
    <text evidence="2">Belongs to the EamA transporter family.</text>
</comment>
<feature type="transmembrane region" description="Helical" evidence="8">
    <location>
        <begin position="7"/>
        <end position="29"/>
    </location>
</feature>
<keyword evidence="4" id="KW-1003">Cell membrane</keyword>
<evidence type="ECO:0000256" key="2">
    <source>
        <dbReference type="ARBA" id="ARBA00007362"/>
    </source>
</evidence>
<gene>
    <name evidence="10" type="primary">rarD</name>
    <name evidence="10" type="ORF">I4J41_04480</name>
</gene>
<evidence type="ECO:0000313" key="11">
    <source>
        <dbReference type="Proteomes" id="UP000615580"/>
    </source>
</evidence>
<dbReference type="InterPro" id="IPR037185">
    <property type="entry name" value="EmrE-like"/>
</dbReference>
<organism evidence="10 11">
    <name type="scientific">Corynebacterium belfantii</name>
    <dbReference type="NCBI Taxonomy" id="2014537"/>
    <lineage>
        <taxon>Bacteria</taxon>
        <taxon>Bacillati</taxon>
        <taxon>Actinomycetota</taxon>
        <taxon>Actinomycetes</taxon>
        <taxon>Mycobacteriales</taxon>
        <taxon>Corynebacteriaceae</taxon>
        <taxon>Corynebacterium</taxon>
    </lineage>
</organism>
<dbReference type="PANTHER" id="PTHR22911:SF137">
    <property type="entry name" value="SOLUTE CARRIER FAMILY 35 MEMBER G2-RELATED"/>
    <property type="match status" value="1"/>
</dbReference>
<proteinExistence type="inferred from homology"/>
<name>A0ABS0LB24_9CORY</name>
<protein>
    <submittedName>
        <fullName evidence="10">EamA family transporter RarD</fullName>
    </submittedName>
</protein>
<feature type="transmembrane region" description="Helical" evidence="8">
    <location>
        <begin position="148"/>
        <end position="163"/>
    </location>
</feature>
<dbReference type="SUPFAM" id="SSF103481">
    <property type="entry name" value="Multidrug resistance efflux transporter EmrE"/>
    <property type="match status" value="2"/>
</dbReference>
<keyword evidence="6 8" id="KW-1133">Transmembrane helix</keyword>
<dbReference type="InterPro" id="IPR000620">
    <property type="entry name" value="EamA_dom"/>
</dbReference>
<sequence length="299" mass="32628">MKSKCSLMIYGILAYLLWGLFPAFFPLLLPAAPLEIIAHRILWTGVFMAIVVVITRQWRELLSVGKGQWLRLALASVLIAANWLIYVFAVNTGHVADAAFGYFINPIVNVVLGVAFLRERLRPLQSLSVVIAAAAVVVLSVFGSSAPLLSLSLALSFGFYGLVKKKVTISAAASLTAETFVLLPLALGYIIYLEITGPGTFVSHGPAHAGLLISAGAITAVPLLLFGLATKFIPLSTIGMLQYMTPTFQMLWAVLVVNEHIEPLKWVGFGIIWISVAMYIGDVLLQRRQRTLRLHNRSK</sequence>